<accession>A0A0K2UYZ6</accession>
<reference evidence="1" key="1">
    <citation type="submission" date="2014-05" db="EMBL/GenBank/DDBJ databases">
        <authorList>
            <person name="Chronopoulou M."/>
        </authorList>
    </citation>
    <scope>NUCLEOTIDE SEQUENCE</scope>
    <source>
        <tissue evidence="1">Whole organism</tissue>
    </source>
</reference>
<dbReference type="AlphaFoldDB" id="A0A0K2UYZ6"/>
<proteinExistence type="predicted"/>
<dbReference type="EMBL" id="HACA01025570">
    <property type="protein sequence ID" value="CDW42931.1"/>
    <property type="molecule type" value="Transcribed_RNA"/>
</dbReference>
<feature type="non-terminal residue" evidence="1">
    <location>
        <position position="1"/>
    </location>
</feature>
<organism evidence="1">
    <name type="scientific">Lepeophtheirus salmonis</name>
    <name type="common">Salmon louse</name>
    <name type="synonym">Caligus salmonis</name>
    <dbReference type="NCBI Taxonomy" id="72036"/>
    <lineage>
        <taxon>Eukaryota</taxon>
        <taxon>Metazoa</taxon>
        <taxon>Ecdysozoa</taxon>
        <taxon>Arthropoda</taxon>
        <taxon>Crustacea</taxon>
        <taxon>Multicrustacea</taxon>
        <taxon>Hexanauplia</taxon>
        <taxon>Copepoda</taxon>
        <taxon>Siphonostomatoida</taxon>
        <taxon>Caligidae</taxon>
        <taxon>Lepeophtheirus</taxon>
    </lineage>
</organism>
<evidence type="ECO:0000313" key="1">
    <source>
        <dbReference type="EMBL" id="CDW42931.1"/>
    </source>
</evidence>
<protein>
    <submittedName>
        <fullName evidence="1">Uncharacterized protein</fullName>
    </submittedName>
</protein>
<sequence length="77" mass="8520">IRCKLSCIDHHGTTNCWDSSSPKGCYTLFLDHSGKSVEDILIISSLTSRKVTIRGHTNEGYFSRSSNECSTGPCRHS</sequence>
<name>A0A0K2UYZ6_LEPSM</name>